<gene>
    <name evidence="7" type="ORF">BOX15_Mlig029079g1</name>
</gene>
<evidence type="ECO:0000256" key="2">
    <source>
        <dbReference type="ARBA" id="ARBA00022771"/>
    </source>
</evidence>
<proteinExistence type="predicted"/>
<dbReference type="GO" id="GO:0008270">
    <property type="term" value="F:zinc ion binding"/>
    <property type="evidence" value="ECO:0007669"/>
    <property type="project" value="UniProtKB-UniRule"/>
</dbReference>
<evidence type="ECO:0000256" key="3">
    <source>
        <dbReference type="ARBA" id="ARBA00022833"/>
    </source>
</evidence>
<keyword evidence="3" id="KW-0862">Zinc</keyword>
<dbReference type="Proteomes" id="UP000215902">
    <property type="component" value="Unassembled WGS sequence"/>
</dbReference>
<accession>A0A267G8K0</accession>
<keyword evidence="2 4" id="KW-0863">Zinc-finger</keyword>
<evidence type="ECO:0000313" key="7">
    <source>
        <dbReference type="EMBL" id="PAA81737.1"/>
    </source>
</evidence>
<dbReference type="InterPro" id="IPR039723">
    <property type="entry name" value="Vps71/ZNHIT1"/>
</dbReference>
<feature type="non-terminal residue" evidence="7">
    <location>
        <position position="1"/>
    </location>
</feature>
<feature type="domain" description="HIT-type" evidence="6">
    <location>
        <begin position="152"/>
        <end position="184"/>
    </location>
</feature>
<keyword evidence="1" id="KW-0479">Metal-binding</keyword>
<dbReference type="CDD" id="cd21437">
    <property type="entry name" value="zf-HIT_ZNHIT1_like"/>
    <property type="match status" value="1"/>
</dbReference>
<dbReference type="Pfam" id="PF04438">
    <property type="entry name" value="zf-HIT"/>
    <property type="match status" value="1"/>
</dbReference>
<evidence type="ECO:0000256" key="5">
    <source>
        <dbReference type="SAM" id="MobiDB-lite"/>
    </source>
</evidence>
<dbReference type="AlphaFoldDB" id="A0A267G8K0"/>
<protein>
    <recommendedName>
        <fullName evidence="6">HIT-type domain-containing protein</fullName>
    </recommendedName>
</protein>
<dbReference type="PANTHER" id="PTHR13093">
    <property type="entry name" value="ZINC FINGER HIT DOMAIN CONTAINING PROTEIN 1"/>
    <property type="match status" value="1"/>
</dbReference>
<comment type="caution">
    <text evidence="7">The sequence shown here is derived from an EMBL/GenBank/DDBJ whole genome shotgun (WGS) entry which is preliminary data.</text>
</comment>
<feature type="region of interest" description="Disordered" evidence="5">
    <location>
        <begin position="62"/>
        <end position="96"/>
    </location>
</feature>
<keyword evidence="8" id="KW-1185">Reference proteome</keyword>
<organism evidence="7 8">
    <name type="scientific">Macrostomum lignano</name>
    <dbReference type="NCBI Taxonomy" id="282301"/>
    <lineage>
        <taxon>Eukaryota</taxon>
        <taxon>Metazoa</taxon>
        <taxon>Spiralia</taxon>
        <taxon>Lophotrochozoa</taxon>
        <taxon>Platyhelminthes</taxon>
        <taxon>Rhabditophora</taxon>
        <taxon>Macrostomorpha</taxon>
        <taxon>Macrostomida</taxon>
        <taxon>Macrostomidae</taxon>
        <taxon>Macrostomum</taxon>
    </lineage>
</organism>
<dbReference type="GO" id="GO:0006338">
    <property type="term" value="P:chromatin remodeling"/>
    <property type="evidence" value="ECO:0007669"/>
    <property type="project" value="InterPro"/>
</dbReference>
<dbReference type="InterPro" id="IPR007529">
    <property type="entry name" value="Znf_HIT"/>
</dbReference>
<dbReference type="GO" id="GO:0005634">
    <property type="term" value="C:nucleus"/>
    <property type="evidence" value="ECO:0007669"/>
    <property type="project" value="UniProtKB-ARBA"/>
</dbReference>
<dbReference type="PROSITE" id="PS51083">
    <property type="entry name" value="ZF_HIT"/>
    <property type="match status" value="1"/>
</dbReference>
<reference evidence="7 8" key="1">
    <citation type="submission" date="2017-06" db="EMBL/GenBank/DDBJ databases">
        <title>A platform for efficient transgenesis in Macrostomum lignano, a flatworm model organism for stem cell research.</title>
        <authorList>
            <person name="Berezikov E."/>
        </authorList>
    </citation>
    <scope>NUCLEOTIDE SEQUENCE [LARGE SCALE GENOMIC DNA]</scope>
    <source>
        <strain evidence="7">DV1</strain>
        <tissue evidence="7">Whole organism</tissue>
    </source>
</reference>
<name>A0A267G8K0_9PLAT</name>
<dbReference type="OrthoDB" id="74807at2759"/>
<evidence type="ECO:0000313" key="8">
    <source>
        <dbReference type="Proteomes" id="UP000215902"/>
    </source>
</evidence>
<sequence length="189" mass="20029">LQPAMVDAGVSSRLRETRRLVLDEAARQRRHRRALEALEADNFQADPHADLRVSKLAPKFSDEASSFGPSRDSLGGVAASADGKKSRKAKAAGGSGAVGTLGGRLRRNFAALLEEELARRAQLPGAAASGSTATPYELAQVGPSRLPPRHFCAVCGLLGPHTCVVCGTRFCSASCYSTHQDTRCLKWTG</sequence>
<evidence type="ECO:0000256" key="1">
    <source>
        <dbReference type="ARBA" id="ARBA00022723"/>
    </source>
</evidence>
<dbReference type="EMBL" id="NIVC01000514">
    <property type="protein sequence ID" value="PAA81737.1"/>
    <property type="molecule type" value="Genomic_DNA"/>
</dbReference>
<evidence type="ECO:0000256" key="4">
    <source>
        <dbReference type="PROSITE-ProRule" id="PRU00453"/>
    </source>
</evidence>
<dbReference type="STRING" id="282301.A0A267G8K0"/>
<evidence type="ECO:0000259" key="6">
    <source>
        <dbReference type="PROSITE" id="PS51083"/>
    </source>
</evidence>